<evidence type="ECO:0000313" key="2">
    <source>
        <dbReference type="Proteomes" id="UP000730482"/>
    </source>
</evidence>
<name>A0ABS5KN27_9ACTN</name>
<organism evidence="1 2">
    <name type="scientific">Catenulispora pinistramenti</name>
    <dbReference type="NCBI Taxonomy" id="2705254"/>
    <lineage>
        <taxon>Bacteria</taxon>
        <taxon>Bacillati</taxon>
        <taxon>Actinomycetota</taxon>
        <taxon>Actinomycetes</taxon>
        <taxon>Catenulisporales</taxon>
        <taxon>Catenulisporaceae</taxon>
        <taxon>Catenulispora</taxon>
    </lineage>
</organism>
<dbReference type="EMBL" id="JAAFYZ010000028">
    <property type="protein sequence ID" value="MBS2547424.1"/>
    <property type="molecule type" value="Genomic_DNA"/>
</dbReference>
<accession>A0ABS5KN27</accession>
<reference evidence="1 2" key="1">
    <citation type="submission" date="2020-02" db="EMBL/GenBank/DDBJ databases">
        <title>Acidophilic actinobacteria isolated from forest soil.</title>
        <authorList>
            <person name="Golinska P."/>
        </authorList>
    </citation>
    <scope>NUCLEOTIDE SEQUENCE [LARGE SCALE GENOMIC DNA]</scope>
    <source>
        <strain evidence="1 2">NL8</strain>
    </source>
</reference>
<gene>
    <name evidence="1" type="ORF">KGQ19_11130</name>
</gene>
<evidence type="ECO:0000313" key="1">
    <source>
        <dbReference type="EMBL" id="MBS2547424.1"/>
    </source>
</evidence>
<comment type="caution">
    <text evidence="1">The sequence shown here is derived from an EMBL/GenBank/DDBJ whole genome shotgun (WGS) entry which is preliminary data.</text>
</comment>
<keyword evidence="2" id="KW-1185">Reference proteome</keyword>
<protein>
    <submittedName>
        <fullName evidence="1">Uncharacterized protein</fullName>
    </submittedName>
</protein>
<dbReference type="Proteomes" id="UP000730482">
    <property type="component" value="Unassembled WGS sequence"/>
</dbReference>
<dbReference type="RefSeq" id="WP_194896537.1">
    <property type="nucleotide sequence ID" value="NZ_JAAFYZ010000028.1"/>
</dbReference>
<proteinExistence type="predicted"/>
<sequence length="74" mass="7989">MSLDLIIAELRELSANATRAVKSPVPCCDGSCPHAQRAEAMAAKFTELDIVLSNLGRLPKAWASPFIPSQRAPR</sequence>